<keyword evidence="3" id="KW-1185">Reference proteome</keyword>
<comment type="similarity">
    <text evidence="1">Belongs to the phD/YefM antitoxin family.</text>
</comment>
<sequence>MTINLTMRRRVNITGLKSRLSEFVGMAEAGEEVLICRGNLPVARLVPFAAPAGTPRKLSEIRGWLDDGDDFQRRLEARRARVAGDGSCSS</sequence>
<gene>
    <name evidence="2" type="ORF">OKA05_05335</name>
</gene>
<proteinExistence type="inferred from homology"/>
<evidence type="ECO:0000313" key="3">
    <source>
        <dbReference type="Proteomes" id="UP001320876"/>
    </source>
</evidence>
<dbReference type="SUPFAM" id="SSF143120">
    <property type="entry name" value="YefM-like"/>
    <property type="match status" value="1"/>
</dbReference>
<organism evidence="2 3">
    <name type="scientific">Luteolibacter arcticus</name>
    <dbReference type="NCBI Taxonomy" id="1581411"/>
    <lineage>
        <taxon>Bacteria</taxon>
        <taxon>Pseudomonadati</taxon>
        <taxon>Verrucomicrobiota</taxon>
        <taxon>Verrucomicrobiia</taxon>
        <taxon>Verrucomicrobiales</taxon>
        <taxon>Verrucomicrobiaceae</taxon>
        <taxon>Luteolibacter</taxon>
    </lineage>
</organism>
<comment type="caution">
    <text evidence="2">The sequence shown here is derived from an EMBL/GenBank/DDBJ whole genome shotgun (WGS) entry which is preliminary data.</text>
</comment>
<evidence type="ECO:0000313" key="2">
    <source>
        <dbReference type="EMBL" id="MCW1921964.1"/>
    </source>
</evidence>
<dbReference type="EMBL" id="JAPDDT010000002">
    <property type="protein sequence ID" value="MCW1921964.1"/>
    <property type="molecule type" value="Genomic_DNA"/>
</dbReference>
<protein>
    <recommendedName>
        <fullName evidence="4">Antitoxin</fullName>
    </recommendedName>
</protein>
<evidence type="ECO:0000256" key="1">
    <source>
        <dbReference type="ARBA" id="ARBA00009981"/>
    </source>
</evidence>
<dbReference type="Gene3D" id="3.40.1620.10">
    <property type="entry name" value="YefM-like domain"/>
    <property type="match status" value="1"/>
</dbReference>
<dbReference type="Proteomes" id="UP001320876">
    <property type="component" value="Unassembled WGS sequence"/>
</dbReference>
<dbReference type="InterPro" id="IPR036165">
    <property type="entry name" value="YefM-like_sf"/>
</dbReference>
<dbReference type="RefSeq" id="WP_264486074.1">
    <property type="nucleotide sequence ID" value="NZ_JAPDDT010000002.1"/>
</dbReference>
<evidence type="ECO:0008006" key="4">
    <source>
        <dbReference type="Google" id="ProtNLM"/>
    </source>
</evidence>
<name>A0ABT3GEG6_9BACT</name>
<reference evidence="2 3" key="1">
    <citation type="submission" date="2022-10" db="EMBL/GenBank/DDBJ databases">
        <title>Luteolibacter arcticus strain CCTCC AB 2014275, whole genome shotgun sequencing project.</title>
        <authorList>
            <person name="Zhao G."/>
            <person name="Shen L."/>
        </authorList>
    </citation>
    <scope>NUCLEOTIDE SEQUENCE [LARGE SCALE GENOMIC DNA]</scope>
    <source>
        <strain evidence="2 3">CCTCC AB 2014275</strain>
    </source>
</reference>
<accession>A0ABT3GEG6</accession>